<keyword evidence="3" id="KW-1185">Reference proteome</keyword>
<feature type="signal peptide" evidence="1">
    <location>
        <begin position="1"/>
        <end position="20"/>
    </location>
</feature>
<gene>
    <name evidence="2" type="ORF">HMPREF1544_08967</name>
</gene>
<dbReference type="Proteomes" id="UP000014254">
    <property type="component" value="Unassembled WGS sequence"/>
</dbReference>
<sequence length="209" mass="23476">MGFAFILLITLAIATSLIHAQGTDATAAAEIAAAATSQEPEIFEYMMMYGYNPPRQNDAYCKGFHIDYPANPGLTFEANSHQYIKWSIDEDIYYGDHPPEVVYRARIMSSGQLNYHIIGGDIPLRNEGNTGSVMFPLQVDDVDGLCHYRLMVKHVGIEQNCVYESASFMVVHKPQDRFNGSTVPFFEQNPVYTYSTQSMEALYNATKMT</sequence>
<evidence type="ECO:0000313" key="2">
    <source>
        <dbReference type="EMBL" id="EPB84247.1"/>
    </source>
</evidence>
<evidence type="ECO:0000313" key="3">
    <source>
        <dbReference type="Proteomes" id="UP000014254"/>
    </source>
</evidence>
<feature type="chain" id="PRO_5004497145" evidence="1">
    <location>
        <begin position="21"/>
        <end position="209"/>
    </location>
</feature>
<dbReference type="AlphaFoldDB" id="S2J7G5"/>
<accession>S2J7G5</accession>
<evidence type="ECO:0000256" key="1">
    <source>
        <dbReference type="SAM" id="SignalP"/>
    </source>
</evidence>
<keyword evidence="1" id="KW-0732">Signal</keyword>
<reference evidence="3" key="1">
    <citation type="submission" date="2013-05" db="EMBL/GenBank/DDBJ databases">
        <title>The Genome sequence of Mucor circinelloides f. circinelloides 1006PhL.</title>
        <authorList>
            <consortium name="The Broad Institute Genomics Platform"/>
            <person name="Cuomo C."/>
            <person name="Earl A."/>
            <person name="Findley K."/>
            <person name="Lee S.C."/>
            <person name="Walker B."/>
            <person name="Young S."/>
            <person name="Zeng Q."/>
            <person name="Gargeya S."/>
            <person name="Fitzgerald M."/>
            <person name="Haas B."/>
            <person name="Abouelleil A."/>
            <person name="Allen A.W."/>
            <person name="Alvarado L."/>
            <person name="Arachchi H.M."/>
            <person name="Berlin A.M."/>
            <person name="Chapman S.B."/>
            <person name="Gainer-Dewar J."/>
            <person name="Goldberg J."/>
            <person name="Griggs A."/>
            <person name="Gujja S."/>
            <person name="Hansen M."/>
            <person name="Howarth C."/>
            <person name="Imamovic A."/>
            <person name="Ireland A."/>
            <person name="Larimer J."/>
            <person name="McCowan C."/>
            <person name="Murphy C."/>
            <person name="Pearson M."/>
            <person name="Poon T.W."/>
            <person name="Priest M."/>
            <person name="Roberts A."/>
            <person name="Saif S."/>
            <person name="Shea T."/>
            <person name="Sisk P."/>
            <person name="Sykes S."/>
            <person name="Wortman J."/>
            <person name="Nusbaum C."/>
            <person name="Birren B."/>
        </authorList>
    </citation>
    <scope>NUCLEOTIDE SEQUENCE [LARGE SCALE GENOMIC DNA]</scope>
    <source>
        <strain evidence="3">1006PhL</strain>
    </source>
</reference>
<proteinExistence type="predicted"/>
<protein>
    <submittedName>
        <fullName evidence="2">Uncharacterized protein</fullName>
    </submittedName>
</protein>
<dbReference type="InParanoid" id="S2J7G5"/>
<organism evidence="2 3">
    <name type="scientific">Mucor circinelloides f. circinelloides (strain 1006PhL)</name>
    <name type="common">Mucormycosis agent</name>
    <name type="synonym">Calyptromyces circinelloides</name>
    <dbReference type="NCBI Taxonomy" id="1220926"/>
    <lineage>
        <taxon>Eukaryota</taxon>
        <taxon>Fungi</taxon>
        <taxon>Fungi incertae sedis</taxon>
        <taxon>Mucoromycota</taxon>
        <taxon>Mucoromycotina</taxon>
        <taxon>Mucoromycetes</taxon>
        <taxon>Mucorales</taxon>
        <taxon>Mucorineae</taxon>
        <taxon>Mucoraceae</taxon>
        <taxon>Mucor</taxon>
    </lineage>
</organism>
<dbReference type="EMBL" id="KE124044">
    <property type="protein sequence ID" value="EPB84247.1"/>
    <property type="molecule type" value="Genomic_DNA"/>
</dbReference>
<name>S2J7G5_MUCC1</name>
<dbReference type="VEuPathDB" id="FungiDB:HMPREF1544_08967"/>
<dbReference type="OrthoDB" id="10283943at2759"/>